<dbReference type="GO" id="GO:0004519">
    <property type="term" value="F:endonuclease activity"/>
    <property type="evidence" value="ECO:0007669"/>
    <property type="project" value="UniProtKB-KW"/>
</dbReference>
<dbReference type="Gene3D" id="1.10.30.50">
    <property type="match status" value="1"/>
</dbReference>
<sequence length="192" mass="22341">MICENCGKEHDGSYGSGRFCSKSCSISFGNKHKIRKKETNEKIANSVKQYFKQNPKEYTYTCEKCGKTFILNNKMRNGRHVYCNDCKRKVVHAKDLSELNTITDVSKRTITKILRRANIKCSICGWNKSTCDIHHIIHKKDGGSDNMDNLIVVCPNCHRIIHTTDKYNTELLQRYSLDKEFPNWKDFYRSSN</sequence>
<evidence type="ECO:0000313" key="3">
    <source>
        <dbReference type="Proteomes" id="UP001349343"/>
    </source>
</evidence>
<keyword evidence="2" id="KW-0540">Nuclease</keyword>
<dbReference type="InterPro" id="IPR003615">
    <property type="entry name" value="HNH_nuc"/>
</dbReference>
<dbReference type="SMART" id="SM00507">
    <property type="entry name" value="HNHc"/>
    <property type="match status" value="1"/>
</dbReference>
<evidence type="ECO:0000259" key="1">
    <source>
        <dbReference type="SMART" id="SM00507"/>
    </source>
</evidence>
<dbReference type="Proteomes" id="UP001349343">
    <property type="component" value="Segment"/>
</dbReference>
<accession>A0ABZ0Z1L8</accession>
<reference evidence="2 3" key="1">
    <citation type="submission" date="2023-11" db="EMBL/GenBank/DDBJ databases">
        <authorList>
            <person name="Cook R."/>
            <person name="Crisci M."/>
            <person name="Pye H."/>
            <person name="Adriaenssens E."/>
            <person name="Santini J."/>
        </authorList>
    </citation>
    <scope>NUCLEOTIDE SEQUENCE [LARGE SCALE GENOMIC DNA]</scope>
    <source>
        <strain evidence="2">Lak_Megaphage_RVC_JS4_GC31</strain>
    </source>
</reference>
<evidence type="ECO:0000313" key="2">
    <source>
        <dbReference type="EMBL" id="WQJ53046.1"/>
    </source>
</evidence>
<name>A0ABZ0Z1L8_9CAUD</name>
<organism evidence="2 3">
    <name type="scientific">phage Lak_Megaphage_RVC_JS4_GC31</name>
    <dbReference type="NCBI Taxonomy" id="3109228"/>
    <lineage>
        <taxon>Viruses</taxon>
        <taxon>Duplodnaviria</taxon>
        <taxon>Heunggongvirae</taxon>
        <taxon>Uroviricota</taxon>
        <taxon>Caudoviricetes</taxon>
        <taxon>Caudoviricetes code 15 clade</taxon>
    </lineage>
</organism>
<proteinExistence type="predicted"/>
<feature type="domain" description="HNH nuclease" evidence="1">
    <location>
        <begin position="108"/>
        <end position="159"/>
    </location>
</feature>
<protein>
    <submittedName>
        <fullName evidence="2">HNH endonuclease</fullName>
    </submittedName>
</protein>
<dbReference type="InterPro" id="IPR002711">
    <property type="entry name" value="HNH"/>
</dbReference>
<dbReference type="Pfam" id="PF01844">
    <property type="entry name" value="HNH"/>
    <property type="match status" value="1"/>
</dbReference>
<dbReference type="CDD" id="cd00085">
    <property type="entry name" value="HNHc"/>
    <property type="match status" value="1"/>
</dbReference>
<keyword evidence="2" id="KW-0378">Hydrolase</keyword>
<dbReference type="EMBL" id="OR769222">
    <property type="protein sequence ID" value="WQJ53046.1"/>
    <property type="molecule type" value="Genomic_DNA"/>
</dbReference>
<keyword evidence="2" id="KW-0255">Endonuclease</keyword>
<keyword evidence="3" id="KW-1185">Reference proteome</keyword>